<keyword evidence="7" id="KW-1185">Reference proteome</keyword>
<dbReference type="GO" id="GO:0016020">
    <property type="term" value="C:membrane"/>
    <property type="evidence" value="ECO:0007669"/>
    <property type="project" value="UniProtKB-SubCell"/>
</dbReference>
<dbReference type="Gene3D" id="1.20.1250.20">
    <property type="entry name" value="MFS general substrate transporter like domains"/>
    <property type="match status" value="1"/>
</dbReference>
<accession>A0A4Y2MKR3</accession>
<protein>
    <submittedName>
        <fullName evidence="6">Organic cation transporter protein</fullName>
    </submittedName>
</protein>
<feature type="region of interest" description="Disordered" evidence="5">
    <location>
        <begin position="240"/>
        <end position="259"/>
    </location>
</feature>
<dbReference type="Proteomes" id="UP000499080">
    <property type="component" value="Unassembled WGS sequence"/>
</dbReference>
<evidence type="ECO:0000256" key="3">
    <source>
        <dbReference type="ARBA" id="ARBA00022989"/>
    </source>
</evidence>
<evidence type="ECO:0000313" key="7">
    <source>
        <dbReference type="Proteomes" id="UP000499080"/>
    </source>
</evidence>
<keyword evidence="3" id="KW-1133">Transmembrane helix</keyword>
<dbReference type="OrthoDB" id="6432455at2759"/>
<feature type="compositionally biased region" description="Basic and acidic residues" evidence="5">
    <location>
        <begin position="246"/>
        <end position="259"/>
    </location>
</feature>
<name>A0A4Y2MKR3_ARAVE</name>
<evidence type="ECO:0000256" key="2">
    <source>
        <dbReference type="ARBA" id="ARBA00022692"/>
    </source>
</evidence>
<evidence type="ECO:0000256" key="4">
    <source>
        <dbReference type="ARBA" id="ARBA00023136"/>
    </source>
</evidence>
<keyword evidence="4" id="KW-0472">Membrane</keyword>
<reference evidence="6 7" key="1">
    <citation type="journal article" date="2019" name="Sci. Rep.">
        <title>Orb-weaving spider Araneus ventricosus genome elucidates the spidroin gene catalogue.</title>
        <authorList>
            <person name="Kono N."/>
            <person name="Nakamura H."/>
            <person name="Ohtoshi R."/>
            <person name="Moran D.A.P."/>
            <person name="Shinohara A."/>
            <person name="Yoshida Y."/>
            <person name="Fujiwara M."/>
            <person name="Mori M."/>
            <person name="Tomita M."/>
            <person name="Arakawa K."/>
        </authorList>
    </citation>
    <scope>NUCLEOTIDE SEQUENCE [LARGE SCALE GENOMIC DNA]</scope>
</reference>
<evidence type="ECO:0000313" key="6">
    <source>
        <dbReference type="EMBL" id="GBN26226.1"/>
    </source>
</evidence>
<keyword evidence="2" id="KW-0812">Transmembrane</keyword>
<dbReference type="AlphaFoldDB" id="A0A4Y2MKR3"/>
<dbReference type="SUPFAM" id="SSF103473">
    <property type="entry name" value="MFS general substrate transporter"/>
    <property type="match status" value="1"/>
</dbReference>
<dbReference type="EMBL" id="BGPR01007358">
    <property type="protein sequence ID" value="GBN26226.1"/>
    <property type="molecule type" value="Genomic_DNA"/>
</dbReference>
<gene>
    <name evidence="6" type="primary">Orct_14</name>
    <name evidence="6" type="ORF">AVEN_270354_1</name>
</gene>
<sequence length="259" mass="28316">MTTTTPELAPPSKLPYRTNGGRLTHEVKFSVHQAHIHGGFLVRFKSLDRVSNLEPSTLPPGQHGPGGCRDNYQSGHPGFQMRAWVVDFPWLVNTFAMVGKFCFTGSFGLLYLYTTEVFPTSVRNATLGSCSMCARIGSILAPFLRDLGKATHSTVPNVLCTVFALTSGALTLLLPETRGLDLPDTLQQGEDLGMKCTQVVRKQVIKRSVSLFAKNSLTAAVEIVLPSQISVSSENSVEEQINENAISKEDVNKEESFQE</sequence>
<organism evidence="6 7">
    <name type="scientific">Araneus ventricosus</name>
    <name type="common">Orbweaver spider</name>
    <name type="synonym">Epeira ventricosa</name>
    <dbReference type="NCBI Taxonomy" id="182803"/>
    <lineage>
        <taxon>Eukaryota</taxon>
        <taxon>Metazoa</taxon>
        <taxon>Ecdysozoa</taxon>
        <taxon>Arthropoda</taxon>
        <taxon>Chelicerata</taxon>
        <taxon>Arachnida</taxon>
        <taxon>Araneae</taxon>
        <taxon>Araneomorphae</taxon>
        <taxon>Entelegynae</taxon>
        <taxon>Araneoidea</taxon>
        <taxon>Araneidae</taxon>
        <taxon>Araneus</taxon>
    </lineage>
</organism>
<dbReference type="InterPro" id="IPR036259">
    <property type="entry name" value="MFS_trans_sf"/>
</dbReference>
<evidence type="ECO:0000256" key="1">
    <source>
        <dbReference type="ARBA" id="ARBA00004141"/>
    </source>
</evidence>
<comment type="caution">
    <text evidence="6">The sequence shown here is derived from an EMBL/GenBank/DDBJ whole genome shotgun (WGS) entry which is preliminary data.</text>
</comment>
<proteinExistence type="predicted"/>
<dbReference type="PANTHER" id="PTHR24064">
    <property type="entry name" value="SOLUTE CARRIER FAMILY 22 MEMBER"/>
    <property type="match status" value="1"/>
</dbReference>
<comment type="subcellular location">
    <subcellularLocation>
        <location evidence="1">Membrane</location>
        <topology evidence="1">Multi-pass membrane protein</topology>
    </subcellularLocation>
</comment>
<evidence type="ECO:0000256" key="5">
    <source>
        <dbReference type="SAM" id="MobiDB-lite"/>
    </source>
</evidence>